<dbReference type="InterPro" id="IPR015943">
    <property type="entry name" value="WD40/YVTN_repeat-like_dom_sf"/>
</dbReference>
<evidence type="ECO:0000313" key="4">
    <source>
        <dbReference type="Proteomes" id="UP000469430"/>
    </source>
</evidence>
<keyword evidence="4" id="KW-1185">Reference proteome</keyword>
<evidence type="ECO:0000259" key="2">
    <source>
        <dbReference type="Pfam" id="PF13360"/>
    </source>
</evidence>
<dbReference type="AlphaFoldDB" id="A0A6I4TY27"/>
<evidence type="ECO:0000256" key="1">
    <source>
        <dbReference type="SAM" id="SignalP"/>
    </source>
</evidence>
<dbReference type="InterPro" id="IPR002372">
    <property type="entry name" value="PQQ_rpt_dom"/>
</dbReference>
<evidence type="ECO:0000313" key="3">
    <source>
        <dbReference type="EMBL" id="MXO99687.1"/>
    </source>
</evidence>
<dbReference type="EMBL" id="WTYJ01000002">
    <property type="protein sequence ID" value="MXO99687.1"/>
    <property type="molecule type" value="Genomic_DNA"/>
</dbReference>
<dbReference type="InterPro" id="IPR011047">
    <property type="entry name" value="Quinoprotein_ADH-like_sf"/>
</dbReference>
<comment type="caution">
    <text evidence="3">The sequence shown here is derived from an EMBL/GenBank/DDBJ whole genome shotgun (WGS) entry which is preliminary data.</text>
</comment>
<dbReference type="SMART" id="SM00564">
    <property type="entry name" value="PQQ"/>
    <property type="match status" value="7"/>
</dbReference>
<name>A0A6I4TY27_9SPHN</name>
<feature type="domain" description="Pyrrolo-quinoline quinone repeat" evidence="2">
    <location>
        <begin position="139"/>
        <end position="377"/>
    </location>
</feature>
<gene>
    <name evidence="3" type="ORF">GRI97_11870</name>
</gene>
<dbReference type="SUPFAM" id="SSF50998">
    <property type="entry name" value="Quinoprotein alcohol dehydrogenase-like"/>
    <property type="match status" value="1"/>
</dbReference>
<proteinExistence type="predicted"/>
<dbReference type="RefSeq" id="WP_161391386.1">
    <property type="nucleotide sequence ID" value="NZ_JBHSCP010000001.1"/>
</dbReference>
<keyword evidence="1" id="KW-0732">Signal</keyword>
<organism evidence="3 4">
    <name type="scientific">Croceibacterium xixiisoli</name>
    <dbReference type="NCBI Taxonomy" id="1476466"/>
    <lineage>
        <taxon>Bacteria</taxon>
        <taxon>Pseudomonadati</taxon>
        <taxon>Pseudomonadota</taxon>
        <taxon>Alphaproteobacteria</taxon>
        <taxon>Sphingomonadales</taxon>
        <taxon>Erythrobacteraceae</taxon>
        <taxon>Croceibacterium</taxon>
    </lineage>
</organism>
<feature type="signal peptide" evidence="1">
    <location>
        <begin position="1"/>
        <end position="38"/>
    </location>
</feature>
<dbReference type="Proteomes" id="UP000469430">
    <property type="component" value="Unassembled WGS sequence"/>
</dbReference>
<dbReference type="Gene3D" id="2.130.10.10">
    <property type="entry name" value="YVTN repeat-like/Quinoprotein amine dehydrogenase"/>
    <property type="match status" value="1"/>
</dbReference>
<dbReference type="PANTHER" id="PTHR34512">
    <property type="entry name" value="CELL SURFACE PROTEIN"/>
    <property type="match status" value="1"/>
</dbReference>
<dbReference type="PANTHER" id="PTHR34512:SF30">
    <property type="entry name" value="OUTER MEMBRANE PROTEIN ASSEMBLY FACTOR BAMB"/>
    <property type="match status" value="1"/>
</dbReference>
<sequence length="457" mass="47904">MIPDAALPPVSGGQWKSGHKWKAVLALPLLAIALSACAGGDKRPKTPTVGNRTPILSRIQTEVVADPELSGVSVVLPPAQVNTEYAQGGGNAAKANGHLAFTAAPTRAWTISIPGTSKKRRLAASPVIGNGLLYVVDTDGVVHAFDAATGAPRWQHRIEVDSTLQMVTFGGGVSFAGDRVYATNGAGDVVALNAADGKQVWRVKPGGPLRGAPTVAFNAVYVMTQDNQIHALSTTNGAPVWEDAAASGQSGVFGVAAPAAGQGTVIAGYSTGELVAYRYENGRNLWSDALARTSISTQVGTLTDVDADPIIDAGRVYALGQGGRMAAYELVTGQRIWELSLAGISTPAVAGEWIFTLTDDARLLAIARSTGRVRWITQLTRWRKPKDREGPIFWTGPVLADNRLWIASSEGEVMSVDVTNGTATPFAELDAGVSLSPVLANKTLYILDDSGTISAWR</sequence>
<dbReference type="OrthoDB" id="5290752at2"/>
<dbReference type="Pfam" id="PF13360">
    <property type="entry name" value="PQQ_2"/>
    <property type="match status" value="1"/>
</dbReference>
<dbReference type="InterPro" id="IPR018391">
    <property type="entry name" value="PQQ_b-propeller_rpt"/>
</dbReference>
<protein>
    <submittedName>
        <fullName evidence="3">PQQ-binding-like beta-propeller repeat protein</fullName>
    </submittedName>
</protein>
<feature type="chain" id="PRO_5026210588" evidence="1">
    <location>
        <begin position="39"/>
        <end position="457"/>
    </location>
</feature>
<reference evidence="3 4" key="1">
    <citation type="submission" date="2019-12" db="EMBL/GenBank/DDBJ databases">
        <title>Genomic-based taxomic classification of the family Erythrobacteraceae.</title>
        <authorList>
            <person name="Xu L."/>
        </authorList>
    </citation>
    <scope>NUCLEOTIDE SEQUENCE [LARGE SCALE GENOMIC DNA]</scope>
    <source>
        <strain evidence="3 4">S36</strain>
    </source>
</reference>
<accession>A0A6I4TY27</accession>